<evidence type="ECO:0000259" key="12">
    <source>
        <dbReference type="PROSITE" id="PS50172"/>
    </source>
</evidence>
<dbReference type="OrthoDB" id="527344at2759"/>
<dbReference type="PROSITE" id="PS50172">
    <property type="entry name" value="BRCT"/>
    <property type="match status" value="2"/>
</dbReference>
<dbReference type="AlphaFoldDB" id="A0A485LNE1"/>
<dbReference type="InterPro" id="IPR001357">
    <property type="entry name" value="BRCT_dom"/>
</dbReference>
<dbReference type="GO" id="GO:0005634">
    <property type="term" value="C:nucleus"/>
    <property type="evidence" value="ECO:0007669"/>
    <property type="project" value="UniProtKB-SubCell"/>
</dbReference>
<evidence type="ECO:0000313" key="14">
    <source>
        <dbReference type="EMBL" id="VFU00040.1"/>
    </source>
</evidence>
<keyword evidence="7" id="KW-0234">DNA repair</keyword>
<keyword evidence="2" id="KW-0479">Metal-binding</keyword>
<dbReference type="InterPro" id="IPR013083">
    <property type="entry name" value="Znf_RING/FYVE/PHD"/>
</dbReference>
<dbReference type="PANTHER" id="PTHR13763:SF0">
    <property type="entry name" value="BREAST CANCER TYPE 1 SUSCEPTIBILITY PROTEIN"/>
    <property type="match status" value="1"/>
</dbReference>
<evidence type="ECO:0000256" key="10">
    <source>
        <dbReference type="SAM" id="MobiDB-lite"/>
    </source>
</evidence>
<name>A0A485LNE1_9STRA</name>
<keyword evidence="5 9" id="KW-0863">Zinc-finger</keyword>
<sequence length="572" mass="63297">MNLQVAPTPAVLPASVRTALTAFAMQLRCPICLEYLSDPYSLPCNHCFCEPCINTALNYVSKCPVCKTQAKKRRLRLDESTQRIQNALQALLDLPTDPKAMCTPAKSSTPIRVLAKPPRTPHREPLRTSLGIKPQLNRLSQKENIVNAPSTPDAEQVAEIEPQEDKVPVQVKDFSHVYSESIVPCTEESYSVVDLSHTENPAAEVMKFTPGDVVQVMARTWPGINKLGGTAWVTAVNPDDTYNVKYVLGGRENNVHAGYVSLFTERSEATPVRSVTRKRSASSPFSPPPKDVEEFQSSTPARRAVVLKKSKLQTKEPMVLLCSGLSHEEKNDVEECAVRILDAKIVQDWTPDVTHIIVQCQHLSASKLKLIMPPSPSVVAPTKVKRWVKIRSLKFLKALVSGRWIVSPAWIKDCLQASKHMNEEAYEVQGLLKAHNVIEVAKKARLLREKSISTKKSNETLTVIGTGLFAKHIFFVHGQFASPLPPKHEICTLLQLGKGTTSTVWSDVQHLACHDKNPLPVVIVMENTSEAACSKLPDVSAIGSPVYYVGYEWVLDCISECTIKPLPNRIST</sequence>
<feature type="domain" description="BRCT" evidence="12">
    <location>
        <begin position="338"/>
        <end position="428"/>
    </location>
</feature>
<organism evidence="14 15">
    <name type="scientific">Aphanomyces stellatus</name>
    <dbReference type="NCBI Taxonomy" id="120398"/>
    <lineage>
        <taxon>Eukaryota</taxon>
        <taxon>Sar</taxon>
        <taxon>Stramenopiles</taxon>
        <taxon>Oomycota</taxon>
        <taxon>Saprolegniomycetes</taxon>
        <taxon>Saprolegniales</taxon>
        <taxon>Verrucalvaceae</taxon>
        <taxon>Aphanomyces</taxon>
    </lineage>
</organism>
<dbReference type="PROSITE" id="PS50089">
    <property type="entry name" value="ZF_RING_2"/>
    <property type="match status" value="1"/>
</dbReference>
<comment type="subcellular location">
    <subcellularLocation>
        <location evidence="1">Nucleus</location>
    </subcellularLocation>
</comment>
<dbReference type="InterPro" id="IPR017907">
    <property type="entry name" value="Znf_RING_CS"/>
</dbReference>
<dbReference type="SMART" id="SM00184">
    <property type="entry name" value="RING"/>
    <property type="match status" value="1"/>
</dbReference>
<evidence type="ECO:0000313" key="13">
    <source>
        <dbReference type="EMBL" id="KAF0684637.1"/>
    </source>
</evidence>
<feature type="domain" description="RING-type" evidence="11">
    <location>
        <begin position="29"/>
        <end position="67"/>
    </location>
</feature>
<dbReference type="PANTHER" id="PTHR13763">
    <property type="entry name" value="BREAST CANCER TYPE 1 SUSCEPTIBILITY PROTEIN BRCA1"/>
    <property type="match status" value="1"/>
</dbReference>
<evidence type="ECO:0000256" key="7">
    <source>
        <dbReference type="ARBA" id="ARBA00023204"/>
    </source>
</evidence>
<proteinExistence type="predicted"/>
<dbReference type="GO" id="GO:0045944">
    <property type="term" value="P:positive regulation of transcription by RNA polymerase II"/>
    <property type="evidence" value="ECO:0007669"/>
    <property type="project" value="TreeGrafter"/>
</dbReference>
<evidence type="ECO:0000256" key="8">
    <source>
        <dbReference type="ARBA" id="ARBA00023242"/>
    </source>
</evidence>
<dbReference type="InterPro" id="IPR001841">
    <property type="entry name" value="Znf_RING"/>
</dbReference>
<evidence type="ECO:0000259" key="11">
    <source>
        <dbReference type="PROSITE" id="PS50089"/>
    </source>
</evidence>
<evidence type="ECO:0000256" key="3">
    <source>
        <dbReference type="ARBA" id="ARBA00022737"/>
    </source>
</evidence>
<evidence type="ECO:0000256" key="5">
    <source>
        <dbReference type="ARBA" id="ARBA00022771"/>
    </source>
</evidence>
<dbReference type="Proteomes" id="UP000332933">
    <property type="component" value="Unassembled WGS sequence"/>
</dbReference>
<dbReference type="InterPro" id="IPR036420">
    <property type="entry name" value="BRCT_dom_sf"/>
</dbReference>
<reference evidence="14 15" key="1">
    <citation type="submission" date="2019-03" db="EMBL/GenBank/DDBJ databases">
        <authorList>
            <person name="Gaulin E."/>
            <person name="Dumas B."/>
        </authorList>
    </citation>
    <scope>NUCLEOTIDE SEQUENCE [LARGE SCALE GENOMIC DNA]</scope>
    <source>
        <strain evidence="14">CBS 568.67</strain>
    </source>
</reference>
<evidence type="ECO:0000256" key="2">
    <source>
        <dbReference type="ARBA" id="ARBA00022723"/>
    </source>
</evidence>
<feature type="region of interest" description="Disordered" evidence="10">
    <location>
        <begin position="273"/>
        <end position="298"/>
    </location>
</feature>
<evidence type="ECO:0000256" key="6">
    <source>
        <dbReference type="ARBA" id="ARBA00022833"/>
    </source>
</evidence>
<keyword evidence="4" id="KW-0227">DNA damage</keyword>
<dbReference type="SUPFAM" id="SSF52113">
    <property type="entry name" value="BRCT domain"/>
    <property type="match status" value="2"/>
</dbReference>
<dbReference type="Gene3D" id="3.30.40.10">
    <property type="entry name" value="Zinc/RING finger domain, C3HC4 (zinc finger)"/>
    <property type="match status" value="1"/>
</dbReference>
<reference evidence="13" key="2">
    <citation type="submission" date="2019-06" db="EMBL/GenBank/DDBJ databases">
        <title>Genomics analysis of Aphanomyces spp. identifies a new class of oomycete effector associated with host adaptation.</title>
        <authorList>
            <person name="Gaulin E."/>
        </authorList>
    </citation>
    <scope>NUCLEOTIDE SEQUENCE</scope>
    <source>
        <strain evidence="13">CBS 578.67</strain>
    </source>
</reference>
<dbReference type="SMART" id="SM00292">
    <property type="entry name" value="BRCT"/>
    <property type="match status" value="2"/>
</dbReference>
<dbReference type="CDD" id="cd17734">
    <property type="entry name" value="BRCT_Bard1_rpt1"/>
    <property type="match status" value="1"/>
</dbReference>
<dbReference type="EMBL" id="VJMH01007268">
    <property type="protein sequence ID" value="KAF0684637.1"/>
    <property type="molecule type" value="Genomic_DNA"/>
</dbReference>
<evidence type="ECO:0000313" key="15">
    <source>
        <dbReference type="Proteomes" id="UP000332933"/>
    </source>
</evidence>
<dbReference type="Pfam" id="PF13923">
    <property type="entry name" value="zf-C3HC4_2"/>
    <property type="match status" value="1"/>
</dbReference>
<dbReference type="PROSITE" id="PS00518">
    <property type="entry name" value="ZF_RING_1"/>
    <property type="match status" value="1"/>
</dbReference>
<keyword evidence="8" id="KW-0539">Nucleus</keyword>
<dbReference type="Pfam" id="PF00533">
    <property type="entry name" value="BRCT"/>
    <property type="match status" value="1"/>
</dbReference>
<protein>
    <submittedName>
        <fullName evidence="14">Aste57867_23394 protein</fullName>
    </submittedName>
</protein>
<keyword evidence="3" id="KW-0677">Repeat</keyword>
<dbReference type="SUPFAM" id="SSF57850">
    <property type="entry name" value="RING/U-box"/>
    <property type="match status" value="1"/>
</dbReference>
<evidence type="ECO:0000256" key="1">
    <source>
        <dbReference type="ARBA" id="ARBA00004123"/>
    </source>
</evidence>
<dbReference type="GO" id="GO:0008270">
    <property type="term" value="F:zinc ion binding"/>
    <property type="evidence" value="ECO:0007669"/>
    <property type="project" value="UniProtKB-KW"/>
</dbReference>
<feature type="domain" description="BRCT" evidence="12">
    <location>
        <begin position="464"/>
        <end position="558"/>
    </location>
</feature>
<dbReference type="EMBL" id="CAADRA010007294">
    <property type="protein sequence ID" value="VFU00040.1"/>
    <property type="molecule type" value="Genomic_DNA"/>
</dbReference>
<accession>A0A485LNE1</accession>
<dbReference type="Gene3D" id="3.40.50.10190">
    <property type="entry name" value="BRCT domain"/>
    <property type="match status" value="2"/>
</dbReference>
<dbReference type="GO" id="GO:0004842">
    <property type="term" value="F:ubiquitin-protein transferase activity"/>
    <property type="evidence" value="ECO:0007669"/>
    <property type="project" value="TreeGrafter"/>
</dbReference>
<evidence type="ECO:0000256" key="4">
    <source>
        <dbReference type="ARBA" id="ARBA00022763"/>
    </source>
</evidence>
<dbReference type="GO" id="GO:0000724">
    <property type="term" value="P:double-strand break repair via homologous recombination"/>
    <property type="evidence" value="ECO:0007669"/>
    <property type="project" value="TreeGrafter"/>
</dbReference>
<evidence type="ECO:0000256" key="9">
    <source>
        <dbReference type="PROSITE-ProRule" id="PRU00175"/>
    </source>
</evidence>
<dbReference type="InterPro" id="IPR031099">
    <property type="entry name" value="BRCA1-associated"/>
</dbReference>
<keyword evidence="6" id="KW-0862">Zinc</keyword>
<gene>
    <name evidence="14" type="primary">Aste57867_23394</name>
    <name evidence="13" type="ORF">As57867_023323</name>
    <name evidence="14" type="ORF">ASTE57867_23394</name>
</gene>
<keyword evidence="15" id="KW-1185">Reference proteome</keyword>